<name>A0A7W1WTW9_9BACL</name>
<evidence type="ECO:0000313" key="7">
    <source>
        <dbReference type="EMBL" id="MBA4495990.1"/>
    </source>
</evidence>
<protein>
    <submittedName>
        <fullName evidence="7">O-antigen ligase family protein</fullName>
    </submittedName>
</protein>
<keyword evidence="4 5" id="KW-0472">Membrane</keyword>
<evidence type="ECO:0000259" key="6">
    <source>
        <dbReference type="Pfam" id="PF04932"/>
    </source>
</evidence>
<evidence type="ECO:0000313" key="8">
    <source>
        <dbReference type="Proteomes" id="UP000535491"/>
    </source>
</evidence>
<comment type="caution">
    <text evidence="7">The sequence shown here is derived from an EMBL/GenBank/DDBJ whole genome shotgun (WGS) entry which is preliminary data.</text>
</comment>
<proteinExistence type="predicted"/>
<keyword evidence="2 5" id="KW-0812">Transmembrane</keyword>
<sequence length="472" mass="53272">MVNELLEPRQNRLENLFYLMIAFALLGPTFGIPVTQGFNLTFFRVAFILLAGGIIIRLVMRKELKTSYMYPVRWYVGFFVFWLIYALVSLTWAVSVNAGIKYLVYLGMMSVMAFSVPFFCYNEKNYWMTKRILFGVFATIVVFGVFESIALIHLPPSRAEVGQATVTSVFTNQNDLATCITLGLPFIITALFMLKLQTKHRLLIYFTGVFALYVLLATGSRSNTLFALPLAVLALVITVPFAMDRKKFTWKNIGKGIAAILIAAVIVNMMSVSFLSDEARQDAREKFQGTFGFFKDLQKGSWDADDTQDEFIRGETGESPTNRKNLILNGLWFLQKSNYMGVGAGNIEPLMGKNPPKAVTKVNMHNWWIEILVNFGVIIFVMYMALYVWMLWRLWNLARLKTSPQVSPLIRWGAVASLAALTGFVFGGVAPSTAIHFTPMWVTYGLGLATIVLGERQKQQREIVAEEEQQTA</sequence>
<feature type="transmembrane region" description="Helical" evidence="5">
    <location>
        <begin position="100"/>
        <end position="120"/>
    </location>
</feature>
<dbReference type="GO" id="GO:0016874">
    <property type="term" value="F:ligase activity"/>
    <property type="evidence" value="ECO:0007669"/>
    <property type="project" value="UniProtKB-KW"/>
</dbReference>
<dbReference type="InterPro" id="IPR007016">
    <property type="entry name" value="O-antigen_ligase-rel_domated"/>
</dbReference>
<dbReference type="InterPro" id="IPR051533">
    <property type="entry name" value="WaaL-like"/>
</dbReference>
<feature type="transmembrane region" description="Helical" evidence="5">
    <location>
        <begin position="41"/>
        <end position="60"/>
    </location>
</feature>
<evidence type="ECO:0000256" key="4">
    <source>
        <dbReference type="ARBA" id="ARBA00023136"/>
    </source>
</evidence>
<feature type="transmembrane region" description="Helical" evidence="5">
    <location>
        <begin position="202"/>
        <end position="219"/>
    </location>
</feature>
<feature type="transmembrane region" description="Helical" evidence="5">
    <location>
        <begin position="367"/>
        <end position="389"/>
    </location>
</feature>
<organism evidence="7 8">
    <name type="scientific">Paenactinomyces guangxiensis</name>
    <dbReference type="NCBI Taxonomy" id="1490290"/>
    <lineage>
        <taxon>Bacteria</taxon>
        <taxon>Bacillati</taxon>
        <taxon>Bacillota</taxon>
        <taxon>Bacilli</taxon>
        <taxon>Bacillales</taxon>
        <taxon>Thermoactinomycetaceae</taxon>
        <taxon>Paenactinomyces</taxon>
    </lineage>
</organism>
<dbReference type="RefSeq" id="WP_181753994.1">
    <property type="nucleotide sequence ID" value="NZ_JACEIQ010000021.1"/>
</dbReference>
<evidence type="ECO:0000256" key="2">
    <source>
        <dbReference type="ARBA" id="ARBA00022692"/>
    </source>
</evidence>
<feature type="transmembrane region" description="Helical" evidence="5">
    <location>
        <begin position="132"/>
        <end position="154"/>
    </location>
</feature>
<dbReference type="Proteomes" id="UP000535491">
    <property type="component" value="Unassembled WGS sequence"/>
</dbReference>
<keyword evidence="8" id="KW-1185">Reference proteome</keyword>
<feature type="transmembrane region" description="Helical" evidence="5">
    <location>
        <begin position="72"/>
        <end position="94"/>
    </location>
</feature>
<dbReference type="PANTHER" id="PTHR37422:SF23">
    <property type="entry name" value="TEICHURONIC ACID BIOSYNTHESIS PROTEIN TUAE"/>
    <property type="match status" value="1"/>
</dbReference>
<feature type="transmembrane region" description="Helical" evidence="5">
    <location>
        <begin position="225"/>
        <end position="244"/>
    </location>
</feature>
<evidence type="ECO:0000256" key="1">
    <source>
        <dbReference type="ARBA" id="ARBA00004141"/>
    </source>
</evidence>
<keyword evidence="7" id="KW-0436">Ligase</keyword>
<feature type="transmembrane region" description="Helical" evidence="5">
    <location>
        <begin position="409"/>
        <end position="429"/>
    </location>
</feature>
<feature type="transmembrane region" description="Helical" evidence="5">
    <location>
        <begin position="174"/>
        <end position="195"/>
    </location>
</feature>
<feature type="transmembrane region" description="Helical" evidence="5">
    <location>
        <begin position="256"/>
        <end position="275"/>
    </location>
</feature>
<reference evidence="7 8" key="1">
    <citation type="submission" date="2020-07" db="EMBL/GenBank/DDBJ databases">
        <authorList>
            <person name="Feng H."/>
        </authorList>
    </citation>
    <scope>NUCLEOTIDE SEQUENCE [LARGE SCALE GENOMIC DNA]</scope>
    <source>
        <strain evidence="8">s-10</strain>
    </source>
</reference>
<feature type="transmembrane region" description="Helical" evidence="5">
    <location>
        <begin position="16"/>
        <end position="35"/>
    </location>
</feature>
<feature type="transmembrane region" description="Helical" evidence="5">
    <location>
        <begin position="435"/>
        <end position="453"/>
    </location>
</feature>
<dbReference type="Pfam" id="PF04932">
    <property type="entry name" value="Wzy_C"/>
    <property type="match status" value="1"/>
</dbReference>
<dbReference type="AlphaFoldDB" id="A0A7W1WTW9"/>
<gene>
    <name evidence="7" type="ORF">H1191_16995</name>
</gene>
<evidence type="ECO:0000256" key="3">
    <source>
        <dbReference type="ARBA" id="ARBA00022989"/>
    </source>
</evidence>
<evidence type="ECO:0000256" key="5">
    <source>
        <dbReference type="SAM" id="Phobius"/>
    </source>
</evidence>
<dbReference type="GO" id="GO:0016020">
    <property type="term" value="C:membrane"/>
    <property type="evidence" value="ECO:0007669"/>
    <property type="project" value="UniProtKB-SubCell"/>
</dbReference>
<accession>A0A7W1WTW9</accession>
<keyword evidence="3 5" id="KW-1133">Transmembrane helix</keyword>
<dbReference type="EMBL" id="JACEIQ010000021">
    <property type="protein sequence ID" value="MBA4495990.1"/>
    <property type="molecule type" value="Genomic_DNA"/>
</dbReference>
<feature type="domain" description="O-antigen ligase-related" evidence="6">
    <location>
        <begin position="208"/>
        <end position="384"/>
    </location>
</feature>
<dbReference type="PANTHER" id="PTHR37422">
    <property type="entry name" value="TEICHURONIC ACID BIOSYNTHESIS PROTEIN TUAE"/>
    <property type="match status" value="1"/>
</dbReference>
<comment type="subcellular location">
    <subcellularLocation>
        <location evidence="1">Membrane</location>
        <topology evidence="1">Multi-pass membrane protein</topology>
    </subcellularLocation>
</comment>